<keyword evidence="5" id="KW-0597">Phosphoprotein</keyword>
<dbReference type="SMART" id="SM00388">
    <property type="entry name" value="HisKA"/>
    <property type="match status" value="1"/>
</dbReference>
<evidence type="ECO:0000256" key="9">
    <source>
        <dbReference type="ARBA" id="ARBA00022777"/>
    </source>
</evidence>
<dbReference type="PANTHER" id="PTHR43065">
    <property type="entry name" value="SENSOR HISTIDINE KINASE"/>
    <property type="match status" value="1"/>
</dbReference>
<proteinExistence type="inferred from homology"/>
<dbReference type="PANTHER" id="PTHR43065:SF10">
    <property type="entry name" value="PEROXIDE STRESS-ACTIVATED HISTIDINE KINASE MAK3"/>
    <property type="match status" value="1"/>
</dbReference>
<dbReference type="InterPro" id="IPR036890">
    <property type="entry name" value="HATPase_C_sf"/>
</dbReference>
<dbReference type="Gene3D" id="3.30.565.10">
    <property type="entry name" value="Histidine kinase-like ATPase, C-terminal domain"/>
    <property type="match status" value="1"/>
</dbReference>
<keyword evidence="7" id="KW-0808">Transferase</keyword>
<keyword evidence="11" id="KW-0157">Chromophore</keyword>
<dbReference type="InterPro" id="IPR013654">
    <property type="entry name" value="PAS_2"/>
</dbReference>
<feature type="domain" description="Histidine kinase" evidence="15">
    <location>
        <begin position="531"/>
        <end position="739"/>
    </location>
</feature>
<keyword evidence="13" id="KW-0675">Receptor</keyword>
<dbReference type="PROSITE" id="PS50046">
    <property type="entry name" value="PHYTOCHROME_2"/>
    <property type="match status" value="1"/>
</dbReference>
<dbReference type="InterPro" id="IPR035965">
    <property type="entry name" value="PAS-like_dom_sf"/>
</dbReference>
<evidence type="ECO:0000256" key="2">
    <source>
        <dbReference type="ARBA" id="ARBA00006402"/>
    </source>
</evidence>
<evidence type="ECO:0000259" key="14">
    <source>
        <dbReference type="PROSITE" id="PS50046"/>
    </source>
</evidence>
<evidence type="ECO:0000256" key="7">
    <source>
        <dbReference type="ARBA" id="ARBA00022679"/>
    </source>
</evidence>
<evidence type="ECO:0000256" key="3">
    <source>
        <dbReference type="ARBA" id="ARBA00012438"/>
    </source>
</evidence>
<dbReference type="SUPFAM" id="SSF55781">
    <property type="entry name" value="GAF domain-like"/>
    <property type="match status" value="2"/>
</dbReference>
<dbReference type="CDD" id="cd00082">
    <property type="entry name" value="HisKA"/>
    <property type="match status" value="1"/>
</dbReference>
<dbReference type="Gene3D" id="1.10.287.130">
    <property type="match status" value="1"/>
</dbReference>
<evidence type="ECO:0000256" key="12">
    <source>
        <dbReference type="ARBA" id="ARBA00023012"/>
    </source>
</evidence>
<keyword evidence="4" id="KW-0600">Photoreceptor protein</keyword>
<dbReference type="InterPro" id="IPR029016">
    <property type="entry name" value="GAF-like_dom_sf"/>
</dbReference>
<evidence type="ECO:0000256" key="10">
    <source>
        <dbReference type="ARBA" id="ARBA00022840"/>
    </source>
</evidence>
<dbReference type="SUPFAM" id="SSF47384">
    <property type="entry name" value="Homodimeric domain of signal transducing histidine kinase"/>
    <property type="match status" value="1"/>
</dbReference>
<evidence type="ECO:0000313" key="17">
    <source>
        <dbReference type="Proteomes" id="UP001293718"/>
    </source>
</evidence>
<dbReference type="RefSeq" id="WP_322465817.1">
    <property type="nucleotide sequence ID" value="NZ_JAXOJX010000019.1"/>
</dbReference>
<dbReference type="Pfam" id="PF00360">
    <property type="entry name" value="PHY"/>
    <property type="match status" value="1"/>
</dbReference>
<keyword evidence="12" id="KW-0902">Two-component regulatory system</keyword>
<evidence type="ECO:0000313" key="16">
    <source>
        <dbReference type="EMBL" id="MDZ5457523.1"/>
    </source>
</evidence>
<name>A0ABU5IEY2_9BURK</name>
<dbReference type="InterPro" id="IPR013515">
    <property type="entry name" value="Phytochrome_cen-reg"/>
</dbReference>
<dbReference type="InterPro" id="IPR003661">
    <property type="entry name" value="HisK_dim/P_dom"/>
</dbReference>
<dbReference type="SMART" id="SM00065">
    <property type="entry name" value="GAF"/>
    <property type="match status" value="1"/>
</dbReference>
<dbReference type="Pfam" id="PF01590">
    <property type="entry name" value="GAF"/>
    <property type="match status" value="1"/>
</dbReference>
<dbReference type="Gene3D" id="3.30.450.40">
    <property type="match status" value="1"/>
</dbReference>
<evidence type="ECO:0000256" key="1">
    <source>
        <dbReference type="ARBA" id="ARBA00000085"/>
    </source>
</evidence>
<comment type="catalytic activity">
    <reaction evidence="1">
        <text>ATP + protein L-histidine = ADP + protein N-phospho-L-histidine.</text>
        <dbReference type="EC" id="2.7.13.3"/>
    </reaction>
</comment>
<dbReference type="InterPro" id="IPR001294">
    <property type="entry name" value="Phytochrome"/>
</dbReference>
<dbReference type="InterPro" id="IPR036097">
    <property type="entry name" value="HisK_dim/P_sf"/>
</dbReference>
<comment type="caution">
    <text evidence="16">The sequence shown here is derived from an EMBL/GenBank/DDBJ whole genome shotgun (WGS) entry which is preliminary data.</text>
</comment>
<evidence type="ECO:0000256" key="8">
    <source>
        <dbReference type="ARBA" id="ARBA00022741"/>
    </source>
</evidence>
<dbReference type="InterPro" id="IPR043150">
    <property type="entry name" value="Phytochrome_PHY_sf"/>
</dbReference>
<sequence length="743" mass="80228">MPPPSRLPAAAQVLPPGTVISLDNCDREPIHVPGAIQPHGALLALDRLGRLSHASANARALLGPLPAFGQPLRASDLGSQAAAHELIREALRTNAVDGELGLRSAPMELDGHCFDAVVHAHNQHVICEFERREQSAEERAAFAQKAYRSMGSLKRQPSIERLMEEAVAQIRDMTGFDRVMGYRFRHDDSGDVVAEARRDDLEPYLGRRYPASDIPAQARRLYVLNTLRLIADVTYEPVPLLAGDAASPPLDLSHSVLRSVSPIHVEYLRNLGVAASMSVSIVVGARLWGMIACHHMAPLQVPFAVRLACDVLAQLLASTVQSLDAKAREASVARAAWLRTELIGRVATGETVEDVLVAEAPLIADNLGCDALVVAGGERLHVHGLVDAAWAQALLGALARREGTLVHITRAEELPSSPDGAAPPATSRYCGVLALGYDRAGGGWLIGLRREQVQTIRWGGKPDKAIAHGPLGPRLTPRGSFAEWRETVHGTAVPWDETQLEIARQLLDALSRAHADRVMTLDRARTQLWAVLGHDLRNPLQSISMAAQVIGRAGSSERMNSVLRNSAHRMERLIADVLDISRLQSGLGLGMSFQCTDLVPLLEQLVEEVLVAYPETVIARKLPAQLRADVDAGRFAQVIANLLSNARQHGSGGIVIEARQEAGEAVIVVCNPSKPIPSDIAASLFDPFKRESLRNARNPSGMGLGLYIANQVARGHGGQLRYEARGNDVCFTLRLPLKQAAPA</sequence>
<organism evidence="16 17">
    <name type="scientific">Azohydromonas lata</name>
    <dbReference type="NCBI Taxonomy" id="45677"/>
    <lineage>
        <taxon>Bacteria</taxon>
        <taxon>Pseudomonadati</taxon>
        <taxon>Pseudomonadota</taxon>
        <taxon>Betaproteobacteria</taxon>
        <taxon>Burkholderiales</taxon>
        <taxon>Sphaerotilaceae</taxon>
        <taxon>Azohydromonas</taxon>
    </lineage>
</organism>
<dbReference type="SUPFAM" id="SSF55874">
    <property type="entry name" value="ATPase domain of HSP90 chaperone/DNA topoisomerase II/histidine kinase"/>
    <property type="match status" value="1"/>
</dbReference>
<dbReference type="CDD" id="cd00075">
    <property type="entry name" value="HATPase"/>
    <property type="match status" value="1"/>
</dbReference>
<reference evidence="16 17" key="1">
    <citation type="submission" date="2023-11" db="EMBL/GenBank/DDBJ databases">
        <title>Draft genome of Azohydromonas lata strain H1 (DSM1123), a polyhydroxyalkanoate producer.</title>
        <authorList>
            <person name="Traversa D."/>
            <person name="D'Addabbo P."/>
            <person name="Pazzani C."/>
            <person name="Manzari C."/>
            <person name="Chiara M."/>
            <person name="Scrascia M."/>
        </authorList>
    </citation>
    <scope>NUCLEOTIDE SEQUENCE [LARGE SCALE GENOMIC DNA]</scope>
    <source>
        <strain evidence="16 17">H1</strain>
    </source>
</reference>
<dbReference type="EMBL" id="JAXOJX010000019">
    <property type="protein sequence ID" value="MDZ5457523.1"/>
    <property type="molecule type" value="Genomic_DNA"/>
</dbReference>
<dbReference type="SMART" id="SM00387">
    <property type="entry name" value="HATPase_c"/>
    <property type="match status" value="1"/>
</dbReference>
<keyword evidence="6" id="KW-0716">Sensory transduction</keyword>
<keyword evidence="10" id="KW-0067">ATP-binding</keyword>
<dbReference type="PROSITE" id="PS50109">
    <property type="entry name" value="HIS_KIN"/>
    <property type="match status" value="1"/>
</dbReference>
<dbReference type="InterPro" id="IPR016132">
    <property type="entry name" value="Phyto_chromo_attachment"/>
</dbReference>
<dbReference type="PRINTS" id="PR01033">
    <property type="entry name" value="PHYTOCHROME"/>
</dbReference>
<evidence type="ECO:0000256" key="13">
    <source>
        <dbReference type="ARBA" id="ARBA00023170"/>
    </source>
</evidence>
<dbReference type="Pfam" id="PF08446">
    <property type="entry name" value="PAS_2"/>
    <property type="match status" value="1"/>
</dbReference>
<dbReference type="Pfam" id="PF02518">
    <property type="entry name" value="HATPase_c"/>
    <property type="match status" value="1"/>
</dbReference>
<feature type="domain" description="Phytochrome chromophore attachment site" evidence="14">
    <location>
        <begin position="158"/>
        <end position="314"/>
    </location>
</feature>
<evidence type="ECO:0000256" key="4">
    <source>
        <dbReference type="ARBA" id="ARBA00022543"/>
    </source>
</evidence>
<evidence type="ECO:0000256" key="11">
    <source>
        <dbReference type="ARBA" id="ARBA00022991"/>
    </source>
</evidence>
<comment type="similarity">
    <text evidence="2">In the N-terminal section; belongs to the phytochrome family.</text>
</comment>
<dbReference type="Gene3D" id="3.30.450.20">
    <property type="entry name" value="PAS domain"/>
    <property type="match status" value="1"/>
</dbReference>
<dbReference type="SUPFAM" id="SSF55785">
    <property type="entry name" value="PYP-like sensor domain (PAS domain)"/>
    <property type="match status" value="1"/>
</dbReference>
<keyword evidence="9" id="KW-0418">Kinase</keyword>
<dbReference type="Gene3D" id="3.30.450.270">
    <property type="match status" value="1"/>
</dbReference>
<evidence type="ECO:0000256" key="6">
    <source>
        <dbReference type="ARBA" id="ARBA00022606"/>
    </source>
</evidence>
<dbReference type="InterPro" id="IPR005467">
    <property type="entry name" value="His_kinase_dom"/>
</dbReference>
<gene>
    <name evidence="16" type="ORF">SM757_13160</name>
</gene>
<keyword evidence="17" id="KW-1185">Reference proteome</keyword>
<dbReference type="Pfam" id="PF00512">
    <property type="entry name" value="HisKA"/>
    <property type="match status" value="1"/>
</dbReference>
<keyword evidence="8" id="KW-0547">Nucleotide-binding</keyword>
<evidence type="ECO:0000259" key="15">
    <source>
        <dbReference type="PROSITE" id="PS50109"/>
    </source>
</evidence>
<protein>
    <recommendedName>
        <fullName evidence="3">histidine kinase</fullName>
        <ecNumber evidence="3">2.7.13.3</ecNumber>
    </recommendedName>
</protein>
<evidence type="ECO:0000256" key="5">
    <source>
        <dbReference type="ARBA" id="ARBA00022553"/>
    </source>
</evidence>
<dbReference type="InterPro" id="IPR003594">
    <property type="entry name" value="HATPase_dom"/>
</dbReference>
<accession>A0ABU5IEY2</accession>
<dbReference type="EC" id="2.7.13.3" evidence="3"/>
<dbReference type="Proteomes" id="UP001293718">
    <property type="component" value="Unassembled WGS sequence"/>
</dbReference>
<dbReference type="InterPro" id="IPR003018">
    <property type="entry name" value="GAF"/>
</dbReference>